<evidence type="ECO:0000313" key="2">
    <source>
        <dbReference type="Proteomes" id="UP000257109"/>
    </source>
</evidence>
<dbReference type="Proteomes" id="UP000257109">
    <property type="component" value="Unassembled WGS sequence"/>
</dbReference>
<reference evidence="1" key="1">
    <citation type="submission" date="2018-05" db="EMBL/GenBank/DDBJ databases">
        <title>Draft genome of Mucuna pruriens seed.</title>
        <authorList>
            <person name="Nnadi N.E."/>
            <person name="Vos R."/>
            <person name="Hasami M.H."/>
            <person name="Devisetty U.K."/>
            <person name="Aguiy J.C."/>
        </authorList>
    </citation>
    <scope>NUCLEOTIDE SEQUENCE [LARGE SCALE GENOMIC DNA]</scope>
    <source>
        <strain evidence="1">JCA_2017</strain>
    </source>
</reference>
<proteinExistence type="predicted"/>
<dbReference type="AlphaFoldDB" id="A0A371HLX0"/>
<feature type="non-terminal residue" evidence="1">
    <location>
        <position position="1"/>
    </location>
</feature>
<evidence type="ECO:0000313" key="1">
    <source>
        <dbReference type="EMBL" id="RDY03795.1"/>
    </source>
</evidence>
<name>A0A371HLX0_MUCPR</name>
<comment type="caution">
    <text evidence="1">The sequence shown here is derived from an EMBL/GenBank/DDBJ whole genome shotgun (WGS) entry which is preliminary data.</text>
</comment>
<accession>A0A371HLX0</accession>
<protein>
    <submittedName>
        <fullName evidence="1">Uncharacterized protein</fullName>
    </submittedName>
</protein>
<gene>
    <name evidence="1" type="ORF">CR513_12584</name>
</gene>
<keyword evidence="2" id="KW-1185">Reference proteome</keyword>
<organism evidence="1 2">
    <name type="scientific">Mucuna pruriens</name>
    <name type="common">Velvet bean</name>
    <name type="synonym">Dolichos pruriens</name>
    <dbReference type="NCBI Taxonomy" id="157652"/>
    <lineage>
        <taxon>Eukaryota</taxon>
        <taxon>Viridiplantae</taxon>
        <taxon>Streptophyta</taxon>
        <taxon>Embryophyta</taxon>
        <taxon>Tracheophyta</taxon>
        <taxon>Spermatophyta</taxon>
        <taxon>Magnoliopsida</taxon>
        <taxon>eudicotyledons</taxon>
        <taxon>Gunneridae</taxon>
        <taxon>Pentapetalae</taxon>
        <taxon>rosids</taxon>
        <taxon>fabids</taxon>
        <taxon>Fabales</taxon>
        <taxon>Fabaceae</taxon>
        <taxon>Papilionoideae</taxon>
        <taxon>50 kb inversion clade</taxon>
        <taxon>NPAAA clade</taxon>
        <taxon>indigoferoid/millettioid clade</taxon>
        <taxon>Phaseoleae</taxon>
        <taxon>Mucuna</taxon>
    </lineage>
</organism>
<dbReference type="EMBL" id="QJKJ01002209">
    <property type="protein sequence ID" value="RDY03795.1"/>
    <property type="molecule type" value="Genomic_DNA"/>
</dbReference>
<sequence>MSSVIFGINGKSLGHFISQKAVVISYCTYVSVSQLKVNFHYDVAILYRPYLELQTSKLKNLGGSGKIKQRSITSI</sequence>
<feature type="non-terminal residue" evidence="1">
    <location>
        <position position="75"/>
    </location>
</feature>